<keyword evidence="2" id="KW-1185">Reference proteome</keyword>
<evidence type="ECO:0000313" key="2">
    <source>
        <dbReference type="Proteomes" id="UP000838878"/>
    </source>
</evidence>
<dbReference type="OrthoDB" id="10300980at2759"/>
<evidence type="ECO:0000313" key="1">
    <source>
        <dbReference type="EMBL" id="CAH0726636.1"/>
    </source>
</evidence>
<dbReference type="Proteomes" id="UP000838878">
    <property type="component" value="Chromosome 6"/>
</dbReference>
<proteinExistence type="predicted"/>
<organism evidence="1 2">
    <name type="scientific">Brenthis ino</name>
    <name type="common">lesser marbled fritillary</name>
    <dbReference type="NCBI Taxonomy" id="405034"/>
    <lineage>
        <taxon>Eukaryota</taxon>
        <taxon>Metazoa</taxon>
        <taxon>Ecdysozoa</taxon>
        <taxon>Arthropoda</taxon>
        <taxon>Hexapoda</taxon>
        <taxon>Insecta</taxon>
        <taxon>Pterygota</taxon>
        <taxon>Neoptera</taxon>
        <taxon>Endopterygota</taxon>
        <taxon>Lepidoptera</taxon>
        <taxon>Glossata</taxon>
        <taxon>Ditrysia</taxon>
        <taxon>Papilionoidea</taxon>
        <taxon>Nymphalidae</taxon>
        <taxon>Heliconiinae</taxon>
        <taxon>Argynnini</taxon>
        <taxon>Brenthis</taxon>
    </lineage>
</organism>
<sequence>MPARGHAVQVSTFHTYAAARVHLIREGSAANKTARRSSPRARDCFGELSFAGRQLGHWPRKKWLYRRYEPSDSGRHVLKKKCKDTFIALHV</sequence>
<reference evidence="1" key="1">
    <citation type="submission" date="2021-12" db="EMBL/GenBank/DDBJ databases">
        <authorList>
            <person name="Martin H S."/>
        </authorList>
    </citation>
    <scope>NUCLEOTIDE SEQUENCE</scope>
</reference>
<protein>
    <submittedName>
        <fullName evidence="1">Uncharacterized protein</fullName>
    </submittedName>
</protein>
<dbReference type="AlphaFoldDB" id="A0A8J9UUF3"/>
<name>A0A8J9UUF3_9NEOP</name>
<accession>A0A8J9UUF3</accession>
<dbReference type="EMBL" id="OV170226">
    <property type="protein sequence ID" value="CAH0726636.1"/>
    <property type="molecule type" value="Genomic_DNA"/>
</dbReference>
<gene>
    <name evidence="1" type="ORF">BINO364_LOCUS12076</name>
</gene>
<feature type="non-terminal residue" evidence="1">
    <location>
        <position position="91"/>
    </location>
</feature>